<comment type="pathway">
    <text evidence="2">Glycan biosynthesis; trehalose biosynthesis.</text>
</comment>
<keyword evidence="2" id="KW-0460">Magnesium</keyword>
<dbReference type="NCBIfam" id="TIGR00685">
    <property type="entry name" value="T6PP"/>
    <property type="match status" value="1"/>
</dbReference>
<dbReference type="PANTHER" id="PTHR43768">
    <property type="entry name" value="TREHALOSE 6-PHOSPHATE PHOSPHATASE"/>
    <property type="match status" value="1"/>
</dbReference>
<dbReference type="Proteomes" id="UP000502415">
    <property type="component" value="Chromosome"/>
</dbReference>
<comment type="cofactor">
    <cofactor evidence="2">
        <name>Mg(2+)</name>
        <dbReference type="ChEBI" id="CHEBI:18420"/>
    </cofactor>
</comment>
<dbReference type="EC" id="3.1.3.12" evidence="2"/>
<dbReference type="RefSeq" id="WP_169433774.1">
    <property type="nucleotide sequence ID" value="NZ_CP051685.1"/>
</dbReference>
<dbReference type="EMBL" id="CP051685">
    <property type="protein sequence ID" value="QJD98877.1"/>
    <property type="molecule type" value="Genomic_DNA"/>
</dbReference>
<dbReference type="Pfam" id="PF02358">
    <property type="entry name" value="Trehalose_PPase"/>
    <property type="match status" value="1"/>
</dbReference>
<dbReference type="InterPro" id="IPR003337">
    <property type="entry name" value="Trehalose_PPase"/>
</dbReference>
<dbReference type="UniPathway" id="UPA00299"/>
<organism evidence="3 4">
    <name type="scientific">Massilia forsythiae</name>
    <dbReference type="NCBI Taxonomy" id="2728020"/>
    <lineage>
        <taxon>Bacteria</taxon>
        <taxon>Pseudomonadati</taxon>
        <taxon>Pseudomonadota</taxon>
        <taxon>Betaproteobacteria</taxon>
        <taxon>Burkholderiales</taxon>
        <taxon>Oxalobacteraceae</taxon>
        <taxon>Telluria group</taxon>
        <taxon>Massilia</taxon>
    </lineage>
</organism>
<keyword evidence="1 2" id="KW-0378">Hydrolase</keyword>
<dbReference type="GO" id="GO:0004805">
    <property type="term" value="F:trehalose-phosphatase activity"/>
    <property type="evidence" value="ECO:0007669"/>
    <property type="project" value="UniProtKB-EC"/>
</dbReference>
<evidence type="ECO:0000256" key="1">
    <source>
        <dbReference type="ARBA" id="ARBA00022801"/>
    </source>
</evidence>
<protein>
    <recommendedName>
        <fullName evidence="2">Trehalose 6-phosphate phosphatase</fullName>
        <ecNumber evidence="2">3.1.3.12</ecNumber>
    </recommendedName>
</protein>
<gene>
    <name evidence="3" type="primary">otsB</name>
    <name evidence="3" type="ORF">HH212_01495</name>
</gene>
<dbReference type="Gene3D" id="3.40.50.1000">
    <property type="entry name" value="HAD superfamily/HAD-like"/>
    <property type="match status" value="1"/>
</dbReference>
<comment type="similarity">
    <text evidence="2">Belongs to the trehalose phosphatase family.</text>
</comment>
<dbReference type="AlphaFoldDB" id="A0A7Z2VTL3"/>
<comment type="catalytic activity">
    <reaction evidence="2">
        <text>alpha,alpha-trehalose 6-phosphate + H2O = alpha,alpha-trehalose + phosphate</text>
        <dbReference type="Rhea" id="RHEA:23420"/>
        <dbReference type="ChEBI" id="CHEBI:15377"/>
        <dbReference type="ChEBI" id="CHEBI:16551"/>
        <dbReference type="ChEBI" id="CHEBI:43474"/>
        <dbReference type="ChEBI" id="CHEBI:58429"/>
        <dbReference type="EC" id="3.1.3.12"/>
    </reaction>
</comment>
<keyword evidence="2" id="KW-0479">Metal-binding</keyword>
<reference evidence="3 4" key="1">
    <citation type="submission" date="2020-04" db="EMBL/GenBank/DDBJ databases">
        <title>Genome sequencing of novel species.</title>
        <authorList>
            <person name="Heo J."/>
            <person name="Kim S.-J."/>
            <person name="Kim J.-S."/>
            <person name="Hong S.-B."/>
            <person name="Kwon S.-W."/>
        </authorList>
    </citation>
    <scope>NUCLEOTIDE SEQUENCE [LARGE SCALE GENOMIC DNA]</scope>
    <source>
        <strain evidence="3 4">GN2-R2</strain>
    </source>
</reference>
<dbReference type="Gene3D" id="3.30.70.1020">
    <property type="entry name" value="Trehalose-6-phosphate phosphatase related protein, domain 2"/>
    <property type="match status" value="1"/>
</dbReference>
<dbReference type="InterPro" id="IPR044651">
    <property type="entry name" value="OTSB-like"/>
</dbReference>
<dbReference type="GO" id="GO:0005992">
    <property type="term" value="P:trehalose biosynthetic process"/>
    <property type="evidence" value="ECO:0007669"/>
    <property type="project" value="UniProtKB-UniPathway"/>
</dbReference>
<evidence type="ECO:0000256" key="2">
    <source>
        <dbReference type="RuleBase" id="RU361117"/>
    </source>
</evidence>
<keyword evidence="4" id="KW-1185">Reference proteome</keyword>
<dbReference type="KEGG" id="mfy:HH212_01495"/>
<dbReference type="PANTHER" id="PTHR43768:SF3">
    <property type="entry name" value="TREHALOSE 6-PHOSPHATE PHOSPHATASE"/>
    <property type="match status" value="1"/>
</dbReference>
<evidence type="ECO:0000313" key="3">
    <source>
        <dbReference type="EMBL" id="QJD98877.1"/>
    </source>
</evidence>
<sequence length="266" mass="28081">MIGLLSPAGRAALAGLLRADPLLGFDFDGTLAPIRPRPDQVWMDARPAAAFAELARRLPVAVVTGRGVADVRPRLAGTPRWVIGNHGAEGMPGADPARLAAQAAVCAGWHAQLGGVSTALGDGVVLEDKRYTLCLHYRQTPDHEAARRALAARIAALQPAPEVVGGKCVFNLLPAGSVDKFGALRELARRMGTENVFFIGDDENDELVFRRAPPSWVTVKVGADGPSAARFGVPDQASVADCLELLLALSGEGLRDEPTTRLMPFA</sequence>
<dbReference type="InterPro" id="IPR023214">
    <property type="entry name" value="HAD_sf"/>
</dbReference>
<evidence type="ECO:0000313" key="4">
    <source>
        <dbReference type="Proteomes" id="UP000502415"/>
    </source>
</evidence>
<dbReference type="GO" id="GO:0046872">
    <property type="term" value="F:metal ion binding"/>
    <property type="evidence" value="ECO:0007669"/>
    <property type="project" value="UniProtKB-KW"/>
</dbReference>
<name>A0A7Z2VTL3_9BURK</name>
<proteinExistence type="inferred from homology"/>
<comment type="function">
    <text evidence="2">Removes the phosphate from trehalose 6-phosphate to produce free trehalose.</text>
</comment>
<accession>A0A7Z2VTL3</accession>
<dbReference type="InterPro" id="IPR036412">
    <property type="entry name" value="HAD-like_sf"/>
</dbReference>
<dbReference type="SUPFAM" id="SSF56784">
    <property type="entry name" value="HAD-like"/>
    <property type="match status" value="1"/>
</dbReference>